<dbReference type="RefSeq" id="WP_345825275.1">
    <property type="nucleotide sequence ID" value="NZ_JBDIML010000003.1"/>
</dbReference>
<evidence type="ECO:0000313" key="2">
    <source>
        <dbReference type="Proteomes" id="UP001444625"/>
    </source>
</evidence>
<dbReference type="Pfam" id="PF06042">
    <property type="entry name" value="NTP_transf_6"/>
    <property type="match status" value="1"/>
</dbReference>
<comment type="caution">
    <text evidence="1">The sequence shown here is derived from an EMBL/GenBank/DDBJ whole genome shotgun (WGS) entry which is preliminary data.</text>
</comment>
<name>A0ABU9XJX7_9BACI</name>
<evidence type="ECO:0000313" key="1">
    <source>
        <dbReference type="EMBL" id="MEN2767808.1"/>
    </source>
</evidence>
<dbReference type="InterPro" id="IPR009267">
    <property type="entry name" value="NTP_transf_6"/>
</dbReference>
<sequence length="189" mass="21930">MDLRGQDDILLAFRNDPRMMEILEAAQTLNLKDWWICAGFVRSKIWDIIHNFREPTRIDDVDVVYFDKTNTDKANEKGYEQKLKQILPSVPWSVKNEARMHLINGISPYTSTQDAISKFPETATALGLTFANDGSLHLTAPHGVEDVLNVIVRPTPYFLESSDRMRIYSRRLKQKNWKATWNQVTYLVE</sequence>
<protein>
    <submittedName>
        <fullName evidence="1">Nucleotidyltransferase family protein</fullName>
    </submittedName>
</protein>
<accession>A0ABU9XJX7</accession>
<dbReference type="PANTHER" id="PTHR39166:SF1">
    <property type="entry name" value="BLL1166 PROTEIN"/>
    <property type="match status" value="1"/>
</dbReference>
<dbReference type="PANTHER" id="PTHR39166">
    <property type="entry name" value="BLL1166 PROTEIN"/>
    <property type="match status" value="1"/>
</dbReference>
<dbReference type="Proteomes" id="UP001444625">
    <property type="component" value="Unassembled WGS sequence"/>
</dbReference>
<reference evidence="1 2" key="1">
    <citation type="submission" date="2024-05" db="EMBL/GenBank/DDBJ databases">
        <authorList>
            <person name="Haq I."/>
            <person name="Ullah Z."/>
            <person name="Ahmad R."/>
            <person name="Li M."/>
            <person name="Tong Y."/>
        </authorList>
    </citation>
    <scope>NUCLEOTIDE SEQUENCE [LARGE SCALE GENOMIC DNA]</scope>
    <source>
        <strain evidence="1 2">16A2E</strain>
    </source>
</reference>
<keyword evidence="2" id="KW-1185">Reference proteome</keyword>
<dbReference type="EMBL" id="JBDIML010000003">
    <property type="protein sequence ID" value="MEN2767808.1"/>
    <property type="molecule type" value="Genomic_DNA"/>
</dbReference>
<proteinExistence type="predicted"/>
<organism evidence="1 2">
    <name type="scientific">Ornithinibacillus xuwenensis</name>
    <dbReference type="NCBI Taxonomy" id="3144668"/>
    <lineage>
        <taxon>Bacteria</taxon>
        <taxon>Bacillati</taxon>
        <taxon>Bacillota</taxon>
        <taxon>Bacilli</taxon>
        <taxon>Bacillales</taxon>
        <taxon>Bacillaceae</taxon>
        <taxon>Ornithinibacillus</taxon>
    </lineage>
</organism>
<gene>
    <name evidence="1" type="ORF">ABC228_11455</name>
</gene>